<dbReference type="InterPro" id="IPR013098">
    <property type="entry name" value="Ig_I-set"/>
</dbReference>
<dbReference type="InterPro" id="IPR036116">
    <property type="entry name" value="FN3_sf"/>
</dbReference>
<dbReference type="OrthoDB" id="6244967at2759"/>
<dbReference type="Pfam" id="PF07679">
    <property type="entry name" value="I-set"/>
    <property type="match status" value="2"/>
</dbReference>
<feature type="non-terminal residue" evidence="16">
    <location>
        <position position="1"/>
    </location>
</feature>
<dbReference type="PANTHER" id="PTHR44170">
    <property type="entry name" value="PROTEIN SIDEKICK"/>
    <property type="match status" value="1"/>
</dbReference>
<dbReference type="OMA" id="VIFWMDH"/>
<dbReference type="Pfam" id="PF13882">
    <property type="entry name" value="Bravo_FIGEY"/>
    <property type="match status" value="1"/>
</dbReference>
<evidence type="ECO:0000256" key="11">
    <source>
        <dbReference type="ARBA" id="ARBA00023319"/>
    </source>
</evidence>
<sequence length="1186" mass="131606">PGTGSIIINKPQPSDEGIYQCFATNTFGTALSTKTLLKMAVLNPFKVKDASIHRPQVGKALQLRCTPPYSYPAGSVYWGTNRPGSRLTPIATNDRIGLDYDGNFYLANVRMEDFAAAATYSCLVKNSVLRSFVIGDDNKIIPQDGTPSYEAPKVEWTSDIGPVVIRGGMLRMKCIFSGYPTPRVTWRRLPQGTEMPRSHFFPEESANKELVINNVQFEDQGTYECSASNMDGGSTVSRKFSVRVQSMPFFIEKPMNVHSSEEENAEFLCKAGGSPQPEILWSINGIAVENLPRDSRRIVTQNSITYRNLTSSDAQVIQCNATNKHGYIFANAYLNVLAEAPSFIRAPDAVTKAAVSQDITLICEAFGAPDPEITWKRWREDDSGQKYLELVPGPPKFRKNQKNHLTIIGVSSDDQGTYECYASNKFGDVDASGDLIVRERTTIHERPHDATVNASTDVIFKCNATTDELEDHNLKYEWRKNGRLIDFQREGRLSMNMNDHSLIITGAQVEDSAEYTCVAGNGLDNDSISATLKVKDVPDPPTDVNMRSCGSNTAEITWTPGSDNNVPISEYIVFYNTSFDAAGEYTEGARVDASTQLSAKVKLSPWAEYTFHVQAVSAMGKSPRSAFTSSTCITPQKIPYTNPTGVCTESRAPDQLVIVWEPMPQMEHNGEGFAYFVSYRRKNYPGAQEISTEVTDWRQTELVVGNQEIFSEYEISVRAKNSKGFSPPGTVEYKTGYSGEDVPLVSAQNFAVDESSINSTSARFVWDPVTEDPAMIRGFFKGYESVIINEWNPCPALVGSMRRRRRASQVSAHTNELWPYSRITAGVLVANGGKTGPLSDTITFDTPEGLPSIVRNFRVTETGSHHLKMEWDPPLFANGVLLGYVVGFRTGEGDEPLGDMNELDVSNPLQLYKKALNLEPETRYLVYIWAFTGKGRGPRESDEAQTGPEKAPDAPGFGPFDVGDDFVNVSFVPTADGEDVDNPGSEFYIEYRPSGEDEWQSTDPEKEHNWVNVTGLEPGQQYEFRIVARNGAKQETRSKSKTILVGPDTKEVREASVATAGWFIALMIIIIFLLLILFIVCLIKRNRGGKYPVHEKEKLRGRDPDDEEAPFGEYTRTEPDYKKSQGSIDSEQKPLESDTDSMAEYDDPDAGKFNEDGSFIGQYGGKKRGSQKENDVKNQSALSTFV</sequence>
<keyword evidence="18" id="KW-1185">Reference proteome</keyword>
<feature type="domain" description="Fibronectin type-III" evidence="15">
    <location>
        <begin position="540"/>
        <end position="637"/>
    </location>
</feature>
<feature type="domain" description="Ig-like" evidence="14">
    <location>
        <begin position="341"/>
        <end position="436"/>
    </location>
</feature>
<dbReference type="InterPro" id="IPR003599">
    <property type="entry name" value="Ig_sub"/>
</dbReference>
<evidence type="ECO:0000256" key="5">
    <source>
        <dbReference type="ARBA" id="ARBA00022737"/>
    </source>
</evidence>
<name>R7TZQ7_CAPTE</name>
<dbReference type="PROSITE" id="PS50835">
    <property type="entry name" value="IG_LIKE"/>
    <property type="match status" value="5"/>
</dbReference>
<dbReference type="STRING" id="283909.R7TZQ7"/>
<feature type="domain" description="Fibronectin type-III" evidence="15">
    <location>
        <begin position="639"/>
        <end position="741"/>
    </location>
</feature>
<evidence type="ECO:0000256" key="10">
    <source>
        <dbReference type="ARBA" id="ARBA00023180"/>
    </source>
</evidence>
<keyword evidence="5" id="KW-0677">Repeat</keyword>
<feature type="domain" description="Ig-like" evidence="14">
    <location>
        <begin position="44"/>
        <end position="133"/>
    </location>
</feature>
<evidence type="ECO:0000256" key="13">
    <source>
        <dbReference type="SAM" id="Phobius"/>
    </source>
</evidence>
<dbReference type="SUPFAM" id="SSF48726">
    <property type="entry name" value="Immunoglobulin"/>
    <property type="match status" value="6"/>
</dbReference>
<evidence type="ECO:0000256" key="1">
    <source>
        <dbReference type="ARBA" id="ARBA00004236"/>
    </source>
</evidence>
<evidence type="ECO:0000256" key="4">
    <source>
        <dbReference type="ARBA" id="ARBA00022692"/>
    </source>
</evidence>
<dbReference type="GO" id="GO:0098609">
    <property type="term" value="P:cell-cell adhesion"/>
    <property type="evidence" value="ECO:0007669"/>
    <property type="project" value="TreeGrafter"/>
</dbReference>
<evidence type="ECO:0008006" key="19">
    <source>
        <dbReference type="Google" id="ProtNLM"/>
    </source>
</evidence>
<keyword evidence="4 13" id="KW-0812">Transmembrane</keyword>
<dbReference type="InterPro" id="IPR026966">
    <property type="entry name" value="Neurofascin/L1/NrCAM_C"/>
</dbReference>
<dbReference type="SMART" id="SM00060">
    <property type="entry name" value="FN3"/>
    <property type="match status" value="4"/>
</dbReference>
<dbReference type="CDD" id="cd00063">
    <property type="entry name" value="FN3"/>
    <property type="match status" value="4"/>
</dbReference>
<evidence type="ECO:0000256" key="12">
    <source>
        <dbReference type="SAM" id="MobiDB-lite"/>
    </source>
</evidence>
<dbReference type="AlphaFoldDB" id="R7TZQ7"/>
<evidence type="ECO:0000256" key="8">
    <source>
        <dbReference type="ARBA" id="ARBA00023136"/>
    </source>
</evidence>
<feature type="region of interest" description="Disordered" evidence="12">
    <location>
        <begin position="936"/>
        <end position="959"/>
    </location>
</feature>
<dbReference type="EMBL" id="AMQN01010021">
    <property type="status" value="NOT_ANNOTATED_CDS"/>
    <property type="molecule type" value="Genomic_DNA"/>
</dbReference>
<proteinExistence type="predicted"/>
<evidence type="ECO:0000259" key="14">
    <source>
        <dbReference type="PROSITE" id="PS50835"/>
    </source>
</evidence>
<accession>R7TZQ7</accession>
<dbReference type="InterPro" id="IPR013106">
    <property type="entry name" value="Ig_V-set"/>
</dbReference>
<feature type="domain" description="Fibronectin type-III" evidence="15">
    <location>
        <begin position="853"/>
        <end position="949"/>
    </location>
</feature>
<evidence type="ECO:0000313" key="18">
    <source>
        <dbReference type="Proteomes" id="UP000014760"/>
    </source>
</evidence>
<dbReference type="PROSITE" id="PS50853">
    <property type="entry name" value="FN3"/>
    <property type="match status" value="4"/>
</dbReference>
<feature type="compositionally biased region" description="Acidic residues" evidence="12">
    <location>
        <begin position="1137"/>
        <end position="1148"/>
    </location>
</feature>
<evidence type="ECO:0000313" key="16">
    <source>
        <dbReference type="EMBL" id="ELT99433.1"/>
    </source>
</evidence>
<organism evidence="16">
    <name type="scientific">Capitella teleta</name>
    <name type="common">Polychaete worm</name>
    <dbReference type="NCBI Taxonomy" id="283909"/>
    <lineage>
        <taxon>Eukaryota</taxon>
        <taxon>Metazoa</taxon>
        <taxon>Spiralia</taxon>
        <taxon>Lophotrochozoa</taxon>
        <taxon>Annelida</taxon>
        <taxon>Polychaeta</taxon>
        <taxon>Sedentaria</taxon>
        <taxon>Scolecida</taxon>
        <taxon>Capitellidae</taxon>
        <taxon>Capitella</taxon>
    </lineage>
</organism>
<dbReference type="SMART" id="SM00409">
    <property type="entry name" value="IG"/>
    <property type="match status" value="5"/>
</dbReference>
<dbReference type="FunCoup" id="R7TZQ7">
    <property type="interactions" value="333"/>
</dbReference>
<evidence type="ECO:0000256" key="3">
    <source>
        <dbReference type="ARBA" id="ARBA00022475"/>
    </source>
</evidence>
<protein>
    <recommendedName>
        <fullName evidence="19">Neuronal cell adhesion molecule</fullName>
    </recommendedName>
</protein>
<feature type="domain" description="Ig-like" evidence="14">
    <location>
        <begin position="248"/>
        <end position="335"/>
    </location>
</feature>
<dbReference type="InterPro" id="IPR003961">
    <property type="entry name" value="FN3_dom"/>
</dbReference>
<dbReference type="InterPro" id="IPR013783">
    <property type="entry name" value="Ig-like_fold"/>
</dbReference>
<reference evidence="16 18" key="2">
    <citation type="journal article" date="2013" name="Nature">
        <title>Insights into bilaterian evolution from three spiralian genomes.</title>
        <authorList>
            <person name="Simakov O."/>
            <person name="Marletaz F."/>
            <person name="Cho S.J."/>
            <person name="Edsinger-Gonzales E."/>
            <person name="Havlak P."/>
            <person name="Hellsten U."/>
            <person name="Kuo D.H."/>
            <person name="Larsson T."/>
            <person name="Lv J."/>
            <person name="Arendt D."/>
            <person name="Savage R."/>
            <person name="Osoegawa K."/>
            <person name="de Jong P."/>
            <person name="Grimwood J."/>
            <person name="Chapman J.A."/>
            <person name="Shapiro H."/>
            <person name="Aerts A."/>
            <person name="Otillar R.P."/>
            <person name="Terry A.Y."/>
            <person name="Boore J.L."/>
            <person name="Grigoriev I.V."/>
            <person name="Lindberg D.R."/>
            <person name="Seaver E.C."/>
            <person name="Weisblat D.A."/>
            <person name="Putnam N.H."/>
            <person name="Rokhsar D.S."/>
        </authorList>
    </citation>
    <scope>NUCLEOTIDE SEQUENCE</scope>
    <source>
        <strain evidence="16 18">I ESC-2004</strain>
    </source>
</reference>
<keyword evidence="3" id="KW-1003">Cell membrane</keyword>
<dbReference type="SMART" id="SM00408">
    <property type="entry name" value="IGc2"/>
    <property type="match status" value="5"/>
</dbReference>
<dbReference type="SMART" id="SM00406">
    <property type="entry name" value="IGv"/>
    <property type="match status" value="2"/>
</dbReference>
<keyword evidence="6" id="KW-0130">Cell adhesion</keyword>
<evidence type="ECO:0000259" key="15">
    <source>
        <dbReference type="PROSITE" id="PS50853"/>
    </source>
</evidence>
<evidence type="ECO:0000256" key="6">
    <source>
        <dbReference type="ARBA" id="ARBA00022889"/>
    </source>
</evidence>
<evidence type="ECO:0000256" key="7">
    <source>
        <dbReference type="ARBA" id="ARBA00022989"/>
    </source>
</evidence>
<dbReference type="FunFam" id="2.60.40.10:FF:000005">
    <property type="entry name" value="Neuronal cell adhesion molecule"/>
    <property type="match status" value="1"/>
</dbReference>
<evidence type="ECO:0000313" key="17">
    <source>
        <dbReference type="EnsemblMetazoa" id="CapteP120325"/>
    </source>
</evidence>
<keyword evidence="9" id="KW-1015">Disulfide bond</keyword>
<dbReference type="Pfam" id="PF13927">
    <property type="entry name" value="Ig_3"/>
    <property type="match status" value="2"/>
</dbReference>
<dbReference type="EMBL" id="KB306825">
    <property type="protein sequence ID" value="ELT99433.1"/>
    <property type="molecule type" value="Genomic_DNA"/>
</dbReference>
<dbReference type="InterPro" id="IPR003598">
    <property type="entry name" value="Ig_sub2"/>
</dbReference>
<gene>
    <name evidence="16" type="ORF">CAPTEDRAFT_120325</name>
</gene>
<dbReference type="InterPro" id="IPR007110">
    <property type="entry name" value="Ig-like_dom"/>
</dbReference>
<dbReference type="FunFam" id="2.60.40.10:FF:000032">
    <property type="entry name" value="palladin isoform X1"/>
    <property type="match status" value="1"/>
</dbReference>
<feature type="region of interest" description="Disordered" evidence="12">
    <location>
        <begin position="1097"/>
        <end position="1186"/>
    </location>
</feature>
<dbReference type="SUPFAM" id="SSF49265">
    <property type="entry name" value="Fibronectin type III"/>
    <property type="match status" value="3"/>
</dbReference>
<reference evidence="17" key="3">
    <citation type="submission" date="2015-06" db="UniProtKB">
        <authorList>
            <consortium name="EnsemblMetazoa"/>
        </authorList>
    </citation>
    <scope>IDENTIFICATION</scope>
</reference>
<evidence type="ECO:0000256" key="2">
    <source>
        <dbReference type="ARBA" id="ARBA00004479"/>
    </source>
</evidence>
<feature type="domain" description="Ig-like" evidence="14">
    <location>
        <begin position="441"/>
        <end position="533"/>
    </location>
</feature>
<dbReference type="HOGENOM" id="CLU_005756_1_0_1"/>
<feature type="transmembrane region" description="Helical" evidence="13">
    <location>
        <begin position="1060"/>
        <end position="1083"/>
    </location>
</feature>
<dbReference type="PANTHER" id="PTHR44170:SF6">
    <property type="entry name" value="CONTACTIN"/>
    <property type="match status" value="1"/>
</dbReference>
<keyword evidence="10" id="KW-0325">Glycoprotein</keyword>
<keyword evidence="11" id="KW-0393">Immunoglobulin domain</keyword>
<dbReference type="Gene3D" id="2.60.40.10">
    <property type="entry name" value="Immunoglobulins"/>
    <property type="match status" value="11"/>
</dbReference>
<reference evidence="18" key="1">
    <citation type="submission" date="2012-12" db="EMBL/GenBank/DDBJ databases">
        <authorList>
            <person name="Hellsten U."/>
            <person name="Grimwood J."/>
            <person name="Chapman J.A."/>
            <person name="Shapiro H."/>
            <person name="Aerts A."/>
            <person name="Otillar R.P."/>
            <person name="Terry A.Y."/>
            <person name="Boore J.L."/>
            <person name="Simakov O."/>
            <person name="Marletaz F."/>
            <person name="Cho S.-J."/>
            <person name="Edsinger-Gonzales E."/>
            <person name="Havlak P."/>
            <person name="Kuo D.-H."/>
            <person name="Larsson T."/>
            <person name="Lv J."/>
            <person name="Arendt D."/>
            <person name="Savage R."/>
            <person name="Osoegawa K."/>
            <person name="de Jong P."/>
            <person name="Lindberg D.R."/>
            <person name="Seaver E.C."/>
            <person name="Weisblat D.A."/>
            <person name="Putnam N.H."/>
            <person name="Grigoriev I.V."/>
            <person name="Rokhsar D.S."/>
        </authorList>
    </citation>
    <scope>NUCLEOTIDE SEQUENCE</scope>
    <source>
        <strain evidence="18">I ESC-2004</strain>
    </source>
</reference>
<keyword evidence="8 13" id="KW-0472">Membrane</keyword>
<comment type="subcellular location">
    <subcellularLocation>
        <location evidence="1">Cell membrane</location>
    </subcellularLocation>
    <subcellularLocation>
        <location evidence="2">Membrane</location>
        <topology evidence="2">Single-pass type I membrane protein</topology>
    </subcellularLocation>
</comment>
<dbReference type="EnsemblMetazoa" id="CapteT120325">
    <property type="protein sequence ID" value="CapteP120325"/>
    <property type="gene ID" value="CapteG120325"/>
</dbReference>
<feature type="domain" description="Fibronectin type-III" evidence="15">
    <location>
        <begin position="951"/>
        <end position="1048"/>
    </location>
</feature>
<dbReference type="GO" id="GO:0005886">
    <property type="term" value="C:plasma membrane"/>
    <property type="evidence" value="ECO:0007669"/>
    <property type="project" value="UniProtKB-SubCell"/>
</dbReference>
<dbReference type="Proteomes" id="UP000014760">
    <property type="component" value="Unassembled WGS sequence"/>
</dbReference>
<feature type="domain" description="Ig-like" evidence="14">
    <location>
        <begin position="152"/>
        <end position="241"/>
    </location>
</feature>
<dbReference type="Pfam" id="PF00041">
    <property type="entry name" value="fn3"/>
    <property type="match status" value="3"/>
</dbReference>
<keyword evidence="7 13" id="KW-1133">Transmembrane helix</keyword>
<evidence type="ECO:0000256" key="9">
    <source>
        <dbReference type="ARBA" id="ARBA00023157"/>
    </source>
</evidence>
<feature type="compositionally biased region" description="Polar residues" evidence="12">
    <location>
        <begin position="1177"/>
        <end position="1186"/>
    </location>
</feature>
<dbReference type="InterPro" id="IPR036179">
    <property type="entry name" value="Ig-like_dom_sf"/>
</dbReference>